<feature type="non-terminal residue" evidence="1">
    <location>
        <position position="103"/>
    </location>
</feature>
<proteinExistence type="predicted"/>
<protein>
    <submittedName>
        <fullName evidence="1">Uncharacterized protein</fullName>
    </submittedName>
</protein>
<sequence length="103" mass="10866">MLLIQVWCDIVTHLCCLVLLTHSLVLSFVTANFVPAIADAAAPAVVVVAVVTVDISKHAAHYGHVAVIATATIHHTSTKVSAGVVKYVTITACRNHTIIITTI</sequence>
<accession>A0A146KN19</accession>
<dbReference type="EMBL" id="GDHC01020698">
    <property type="protein sequence ID" value="JAP97930.1"/>
    <property type="molecule type" value="Transcribed_RNA"/>
</dbReference>
<evidence type="ECO:0000313" key="1">
    <source>
        <dbReference type="EMBL" id="JAP97930.1"/>
    </source>
</evidence>
<name>A0A146KN19_LYGHE</name>
<reference evidence="1" key="1">
    <citation type="journal article" date="2016" name="Gigascience">
        <title>De novo construction of an expanded transcriptome assembly for the western tarnished plant bug, Lygus hesperus.</title>
        <authorList>
            <person name="Tassone E.E."/>
            <person name="Geib S.M."/>
            <person name="Hall B."/>
            <person name="Fabrick J.A."/>
            <person name="Brent C.S."/>
            <person name="Hull J.J."/>
        </authorList>
    </citation>
    <scope>NUCLEOTIDE SEQUENCE</scope>
</reference>
<gene>
    <name evidence="1" type="ORF">g.96371</name>
</gene>
<organism evidence="1">
    <name type="scientific">Lygus hesperus</name>
    <name type="common">Western plant bug</name>
    <dbReference type="NCBI Taxonomy" id="30085"/>
    <lineage>
        <taxon>Eukaryota</taxon>
        <taxon>Metazoa</taxon>
        <taxon>Ecdysozoa</taxon>
        <taxon>Arthropoda</taxon>
        <taxon>Hexapoda</taxon>
        <taxon>Insecta</taxon>
        <taxon>Pterygota</taxon>
        <taxon>Neoptera</taxon>
        <taxon>Paraneoptera</taxon>
        <taxon>Hemiptera</taxon>
        <taxon>Heteroptera</taxon>
        <taxon>Panheteroptera</taxon>
        <taxon>Cimicomorpha</taxon>
        <taxon>Miridae</taxon>
        <taxon>Mirini</taxon>
        <taxon>Lygus</taxon>
    </lineage>
</organism>
<dbReference type="AlphaFoldDB" id="A0A146KN19"/>